<evidence type="ECO:0000256" key="1">
    <source>
        <dbReference type="SAM" id="Coils"/>
    </source>
</evidence>
<dbReference type="AlphaFoldDB" id="S8ED16"/>
<evidence type="ECO:0000313" key="3">
    <source>
        <dbReference type="Proteomes" id="UP000015241"/>
    </source>
</evidence>
<keyword evidence="1" id="KW-0175">Coiled coil</keyword>
<dbReference type="STRING" id="743788.S8ED16"/>
<evidence type="ECO:0000313" key="2">
    <source>
        <dbReference type="EMBL" id="EPT02518.1"/>
    </source>
</evidence>
<dbReference type="EMBL" id="KE504135">
    <property type="protein sequence ID" value="EPT02518.1"/>
    <property type="molecule type" value="Genomic_DNA"/>
</dbReference>
<accession>S8ED16</accession>
<sequence length="168" mass="18948">MLNSIRISINGTRGSAADYQTTVKDLEQFLDDLNAIERAIIPSAQLLNSDLASSLAAKVKTSRKQAEEYRESIKRYEKALGQHEKKGNAVIRTIRMMQWHLWRRDEAVQQRQRLQADRTSLDTSLTAMATVALQGLLNQPNVGLDILLDAMGNWGITGPQARTLFDYF</sequence>
<gene>
    <name evidence="2" type="ORF">FOMPIDRAFT_1047870</name>
</gene>
<name>S8ED16_FOMSC</name>
<dbReference type="InParanoid" id="S8ED16"/>
<organism evidence="2 3">
    <name type="scientific">Fomitopsis schrenkii</name>
    <name type="common">Brown rot fungus</name>
    <dbReference type="NCBI Taxonomy" id="2126942"/>
    <lineage>
        <taxon>Eukaryota</taxon>
        <taxon>Fungi</taxon>
        <taxon>Dikarya</taxon>
        <taxon>Basidiomycota</taxon>
        <taxon>Agaricomycotina</taxon>
        <taxon>Agaricomycetes</taxon>
        <taxon>Polyporales</taxon>
        <taxon>Fomitopsis</taxon>
    </lineage>
</organism>
<dbReference type="HOGENOM" id="CLU_1586507_0_0_1"/>
<dbReference type="OrthoDB" id="2757361at2759"/>
<feature type="coiled-coil region" evidence="1">
    <location>
        <begin position="59"/>
        <end position="86"/>
    </location>
</feature>
<proteinExistence type="predicted"/>
<keyword evidence="3" id="KW-1185">Reference proteome</keyword>
<dbReference type="Proteomes" id="UP000015241">
    <property type="component" value="Unassembled WGS sequence"/>
</dbReference>
<reference evidence="2 3" key="1">
    <citation type="journal article" date="2012" name="Science">
        <title>The Paleozoic origin of enzymatic lignin decomposition reconstructed from 31 fungal genomes.</title>
        <authorList>
            <person name="Floudas D."/>
            <person name="Binder M."/>
            <person name="Riley R."/>
            <person name="Barry K."/>
            <person name="Blanchette R.A."/>
            <person name="Henrissat B."/>
            <person name="Martinez A.T."/>
            <person name="Otillar R."/>
            <person name="Spatafora J.W."/>
            <person name="Yadav J.S."/>
            <person name="Aerts A."/>
            <person name="Benoit I."/>
            <person name="Boyd A."/>
            <person name="Carlson A."/>
            <person name="Copeland A."/>
            <person name="Coutinho P.M."/>
            <person name="de Vries R.P."/>
            <person name="Ferreira P."/>
            <person name="Findley K."/>
            <person name="Foster B."/>
            <person name="Gaskell J."/>
            <person name="Glotzer D."/>
            <person name="Gorecki P."/>
            <person name="Heitman J."/>
            <person name="Hesse C."/>
            <person name="Hori C."/>
            <person name="Igarashi K."/>
            <person name="Jurgens J.A."/>
            <person name="Kallen N."/>
            <person name="Kersten P."/>
            <person name="Kohler A."/>
            <person name="Kuees U."/>
            <person name="Kumar T.K.A."/>
            <person name="Kuo A."/>
            <person name="LaButti K."/>
            <person name="Larrondo L.F."/>
            <person name="Lindquist E."/>
            <person name="Ling A."/>
            <person name="Lombard V."/>
            <person name="Lucas S."/>
            <person name="Lundell T."/>
            <person name="Martin R."/>
            <person name="McLaughlin D.J."/>
            <person name="Morgenstern I."/>
            <person name="Morin E."/>
            <person name="Murat C."/>
            <person name="Nagy L.G."/>
            <person name="Nolan M."/>
            <person name="Ohm R.A."/>
            <person name="Patyshakuliyeva A."/>
            <person name="Rokas A."/>
            <person name="Ruiz-Duenas F.J."/>
            <person name="Sabat G."/>
            <person name="Salamov A."/>
            <person name="Samejima M."/>
            <person name="Schmutz J."/>
            <person name="Slot J.C."/>
            <person name="St John F."/>
            <person name="Stenlid J."/>
            <person name="Sun H."/>
            <person name="Sun S."/>
            <person name="Syed K."/>
            <person name="Tsang A."/>
            <person name="Wiebenga A."/>
            <person name="Young D."/>
            <person name="Pisabarro A."/>
            <person name="Eastwood D.C."/>
            <person name="Martin F."/>
            <person name="Cullen D."/>
            <person name="Grigoriev I.V."/>
            <person name="Hibbett D.S."/>
        </authorList>
    </citation>
    <scope>NUCLEOTIDE SEQUENCE</scope>
    <source>
        <strain evidence="3">FP-58527</strain>
    </source>
</reference>
<protein>
    <submittedName>
        <fullName evidence="2">Uncharacterized protein</fullName>
    </submittedName>
</protein>